<evidence type="ECO:0000256" key="10">
    <source>
        <dbReference type="ARBA" id="ARBA00032235"/>
    </source>
</evidence>
<dbReference type="AlphaFoldDB" id="A0A174PK35"/>
<dbReference type="SMART" id="SM00437">
    <property type="entry name" value="TOP1Ac"/>
    <property type="match status" value="1"/>
</dbReference>
<dbReference type="CDD" id="cd03362">
    <property type="entry name" value="TOPRIM_TopoIA_TopoIII"/>
    <property type="match status" value="1"/>
</dbReference>
<dbReference type="SUPFAM" id="SSF56712">
    <property type="entry name" value="Prokaryotic type I DNA topoisomerase"/>
    <property type="match status" value="1"/>
</dbReference>
<dbReference type="EMBL" id="CP051672">
    <property type="protein sequence ID" value="QJE27499.1"/>
    <property type="molecule type" value="Genomic_DNA"/>
</dbReference>
<evidence type="ECO:0000256" key="2">
    <source>
        <dbReference type="ARBA" id="ARBA00009446"/>
    </source>
</evidence>
<evidence type="ECO:0000313" key="16">
    <source>
        <dbReference type="EMBL" id="MRZ04670.1"/>
    </source>
</evidence>
<dbReference type="InterPro" id="IPR000380">
    <property type="entry name" value="Topo_IA"/>
</dbReference>
<dbReference type="CDD" id="cd00186">
    <property type="entry name" value="TOP1Ac"/>
    <property type="match status" value="1"/>
</dbReference>
<evidence type="ECO:0000256" key="7">
    <source>
        <dbReference type="ARBA" id="ARBA00023235"/>
    </source>
</evidence>
<evidence type="ECO:0000313" key="20">
    <source>
        <dbReference type="Proteomes" id="UP000471216"/>
    </source>
</evidence>
<dbReference type="GO" id="GO:0003677">
    <property type="term" value="F:DNA binding"/>
    <property type="evidence" value="ECO:0007669"/>
    <property type="project" value="UniProtKB-KW"/>
</dbReference>
<evidence type="ECO:0000313" key="19">
    <source>
        <dbReference type="Proteomes" id="UP000450599"/>
    </source>
</evidence>
<dbReference type="EMBL" id="CZBM01000001">
    <property type="protein sequence ID" value="CUP61343.1"/>
    <property type="molecule type" value="Genomic_DNA"/>
</dbReference>
<organism evidence="14 18">
    <name type="scientific">Parabacteroides distasonis</name>
    <dbReference type="NCBI Taxonomy" id="823"/>
    <lineage>
        <taxon>Bacteria</taxon>
        <taxon>Pseudomonadati</taxon>
        <taxon>Bacteroidota</taxon>
        <taxon>Bacteroidia</taxon>
        <taxon>Bacteroidales</taxon>
        <taxon>Tannerellaceae</taxon>
        <taxon>Parabacteroides</taxon>
    </lineage>
</organism>
<protein>
    <recommendedName>
        <fullName evidence="3">DNA topoisomerase</fullName>
        <ecNumber evidence="3">5.6.2.1</ecNumber>
    </recommendedName>
    <alternativeName>
        <fullName evidence="11">Omega-protein</fullName>
    </alternativeName>
    <alternativeName>
        <fullName evidence="10">Relaxing enzyme</fullName>
    </alternativeName>
    <alternativeName>
        <fullName evidence="8">Swivelase</fullName>
    </alternativeName>
    <alternativeName>
        <fullName evidence="9">Untwisting enzyme</fullName>
    </alternativeName>
</protein>
<keyword evidence="7 14" id="KW-0413">Isomerase</keyword>
<evidence type="ECO:0000256" key="6">
    <source>
        <dbReference type="ARBA" id="ARBA00023125"/>
    </source>
</evidence>
<dbReference type="PANTHER" id="PTHR11390:SF21">
    <property type="entry name" value="DNA TOPOISOMERASE 3-ALPHA"/>
    <property type="match status" value="1"/>
</dbReference>
<dbReference type="GO" id="GO:0043597">
    <property type="term" value="C:cytoplasmic replication fork"/>
    <property type="evidence" value="ECO:0007669"/>
    <property type="project" value="TreeGrafter"/>
</dbReference>
<dbReference type="GO" id="GO:0046872">
    <property type="term" value="F:metal ion binding"/>
    <property type="evidence" value="ECO:0007669"/>
    <property type="project" value="UniProtKB-KW"/>
</dbReference>
<dbReference type="Gene3D" id="1.10.460.10">
    <property type="entry name" value="Topoisomerase I, domain 2"/>
    <property type="match status" value="1"/>
</dbReference>
<evidence type="ECO:0000256" key="11">
    <source>
        <dbReference type="ARBA" id="ARBA00032877"/>
    </source>
</evidence>
<dbReference type="Proteomes" id="UP000471216">
    <property type="component" value="Unassembled WGS sequence"/>
</dbReference>
<dbReference type="NCBIfam" id="TIGR01056">
    <property type="entry name" value="topB"/>
    <property type="match status" value="1"/>
</dbReference>
<dbReference type="InterPro" id="IPR013826">
    <property type="entry name" value="Topo_IA_cen_sub3"/>
</dbReference>
<evidence type="ECO:0000313" key="15">
    <source>
        <dbReference type="EMBL" id="MRY82717.1"/>
    </source>
</evidence>
<evidence type="ECO:0000256" key="1">
    <source>
        <dbReference type="ARBA" id="ARBA00000213"/>
    </source>
</evidence>
<evidence type="ECO:0000313" key="18">
    <source>
        <dbReference type="Proteomes" id="UP000095332"/>
    </source>
</evidence>
<evidence type="ECO:0000256" key="3">
    <source>
        <dbReference type="ARBA" id="ARBA00012891"/>
    </source>
</evidence>
<dbReference type="Gene3D" id="1.10.290.10">
    <property type="entry name" value="Topoisomerase I, domain 4"/>
    <property type="match status" value="1"/>
</dbReference>
<dbReference type="GO" id="GO:0006281">
    <property type="term" value="P:DNA repair"/>
    <property type="evidence" value="ECO:0007669"/>
    <property type="project" value="TreeGrafter"/>
</dbReference>
<dbReference type="InterPro" id="IPR025589">
    <property type="entry name" value="Toprim_C_rpt"/>
</dbReference>
<evidence type="ECO:0000256" key="9">
    <source>
        <dbReference type="ARBA" id="ARBA00031985"/>
    </source>
</evidence>
<dbReference type="InterPro" id="IPR013825">
    <property type="entry name" value="Topo_IA_cen_sub2"/>
</dbReference>
<sequence length="699" mass="77880">MKVIIAEKPSVAQGIASIVGARQWKDGYLMGDGYAVTWAFGHLVGLAMPECYGFSGFHREHLPILPQEFKLIPRQVREGKVYKDDPGVVRQLGVIRELFDRCESIIVATDAGREGELIFRYVYNYLGCTKPFARLWISSLTDKAIREGLQNLREGSLYDNLYLSAKARSEADWLVGINSSQALSLAAGQGVFSLGRVQTPTLAMICSRYWENKQFKPRTYFRIKVSTAKDGIDFSAWSQDRFDDLGSATAKFREVENDGKLVVTSVECREAVQEPPLLYDLTALQKEANSKLDFSADKTLTLAQSLYEKKVLSYPRTGSRYISEDVFEEIPSRITLLQQYPRFAAIASVLRDTPLNRRSVDDAKVTDHHALLITENLPEGLSKDEQAIYEMVAARLLEAFFPHCVKEMTEVTLSAGGGIFTLKGTVIKSAGWRAVRGEPEEEGEETTLPGLQTGETLPLLASETVEKQTKPKPLHTESSLLSAMEHCGKEISDEQLRAGIREVGIGTPATRAAVIETLFARGYVRRDKKNLVPTEKGLAVYDTVKDKKIADVEMTATWENTLARIETGEVAALSFHRDIEVYTAQIVTELLATTLNVTPSGEQCTCPKCRKCRILFFDKVAKCADVDCNFTLFRNKGGKILTDKQIVELVTKGRTSLVKGFKNREGKSFDAALVLNPDFTVGYSFPDRKPQEKKGGRKK</sequence>
<dbReference type="SMART" id="SM00493">
    <property type="entry name" value="TOPRIM"/>
    <property type="match status" value="1"/>
</dbReference>
<reference evidence="19 20" key="2">
    <citation type="journal article" date="2019" name="Nat. Med.">
        <title>A library of human gut bacterial isolates paired with longitudinal multiomics data enables mechanistic microbiome research.</title>
        <authorList>
            <person name="Poyet M."/>
            <person name="Groussin M."/>
            <person name="Gibbons S.M."/>
            <person name="Avila-Pacheco J."/>
            <person name="Jiang X."/>
            <person name="Kearney S.M."/>
            <person name="Perrotta A.R."/>
            <person name="Berdy B."/>
            <person name="Zhao S."/>
            <person name="Lieberman T.D."/>
            <person name="Swanson P.K."/>
            <person name="Smith M."/>
            <person name="Roesemann S."/>
            <person name="Alexander J.E."/>
            <person name="Rich S.A."/>
            <person name="Livny J."/>
            <person name="Vlamakis H."/>
            <person name="Clish C."/>
            <person name="Bullock K."/>
            <person name="Deik A."/>
            <person name="Scott J."/>
            <person name="Pierce K.A."/>
            <person name="Xavier R.J."/>
            <person name="Alm E.J."/>
        </authorList>
    </citation>
    <scope>NUCLEOTIDE SEQUENCE [LARGE SCALE GENOMIC DNA]</scope>
    <source>
        <strain evidence="16 20">BIOML-A10</strain>
        <strain evidence="15 19">BIOML-A11</strain>
    </source>
</reference>
<dbReference type="Pfam" id="PF13342">
    <property type="entry name" value="Toprim_Crpt"/>
    <property type="match status" value="1"/>
</dbReference>
<comment type="similarity">
    <text evidence="2">Belongs to the type IA topoisomerase family.</text>
</comment>
<accession>A0A174PK35</accession>
<dbReference type="InterPro" id="IPR003602">
    <property type="entry name" value="Topo_IA_DNA-bd_dom"/>
</dbReference>
<dbReference type="GO" id="GO:0003917">
    <property type="term" value="F:DNA topoisomerase type I (single strand cut, ATP-independent) activity"/>
    <property type="evidence" value="ECO:0007669"/>
    <property type="project" value="UniProtKB-EC"/>
</dbReference>
<evidence type="ECO:0000259" key="12">
    <source>
        <dbReference type="PROSITE" id="PS50880"/>
    </source>
</evidence>
<dbReference type="GO" id="GO:0006265">
    <property type="term" value="P:DNA topological change"/>
    <property type="evidence" value="ECO:0007669"/>
    <property type="project" value="InterPro"/>
</dbReference>
<feature type="domain" description="Toprim" evidence="12">
    <location>
        <begin position="1"/>
        <end position="141"/>
    </location>
</feature>
<dbReference type="OrthoDB" id="9803554at2"/>
<dbReference type="InterPro" id="IPR013497">
    <property type="entry name" value="Topo_IA_cen"/>
</dbReference>
<evidence type="ECO:0000259" key="13">
    <source>
        <dbReference type="PROSITE" id="PS52039"/>
    </source>
</evidence>
<evidence type="ECO:0000256" key="4">
    <source>
        <dbReference type="ARBA" id="ARBA00022723"/>
    </source>
</evidence>
<dbReference type="Proteomes" id="UP000501982">
    <property type="component" value="Chromosome"/>
</dbReference>
<dbReference type="InterPro" id="IPR034144">
    <property type="entry name" value="TOPRIM_TopoIII"/>
</dbReference>
<dbReference type="Proteomes" id="UP000450599">
    <property type="component" value="Unassembled WGS sequence"/>
</dbReference>
<dbReference type="InterPro" id="IPR023405">
    <property type="entry name" value="Topo_IA_core_domain"/>
</dbReference>
<proteinExistence type="inferred from homology"/>
<feature type="domain" description="Topo IA-type catalytic" evidence="13">
    <location>
        <begin position="158"/>
        <end position="587"/>
    </location>
</feature>
<keyword evidence="6" id="KW-0238">DNA-binding</keyword>
<dbReference type="GeneID" id="93047386"/>
<dbReference type="Gene3D" id="3.40.50.140">
    <property type="match status" value="1"/>
</dbReference>
<dbReference type="InterPro" id="IPR003601">
    <property type="entry name" value="Topo_IA_2"/>
</dbReference>
<evidence type="ECO:0000256" key="8">
    <source>
        <dbReference type="ARBA" id="ARBA00030003"/>
    </source>
</evidence>
<keyword evidence="5" id="KW-0799">Topoisomerase</keyword>
<keyword evidence="4" id="KW-0479">Metal-binding</keyword>
<dbReference type="PROSITE" id="PS50880">
    <property type="entry name" value="TOPRIM"/>
    <property type="match status" value="1"/>
</dbReference>
<dbReference type="EMBL" id="WKMX01000001">
    <property type="protein sequence ID" value="MRZ04670.1"/>
    <property type="molecule type" value="Genomic_DNA"/>
</dbReference>
<dbReference type="InterPro" id="IPR006171">
    <property type="entry name" value="TOPRIM_dom"/>
</dbReference>
<evidence type="ECO:0000256" key="5">
    <source>
        <dbReference type="ARBA" id="ARBA00023029"/>
    </source>
</evidence>
<name>A0A174PK35_PARDI</name>
<dbReference type="PANTHER" id="PTHR11390">
    <property type="entry name" value="PROKARYOTIC DNA TOPOISOMERASE"/>
    <property type="match status" value="1"/>
</dbReference>
<dbReference type="EMBL" id="WKMW01000001">
    <property type="protein sequence ID" value="MRY82717.1"/>
    <property type="molecule type" value="Genomic_DNA"/>
</dbReference>
<dbReference type="InterPro" id="IPR005738">
    <property type="entry name" value="TopoIII"/>
</dbReference>
<gene>
    <name evidence="14" type="primary">topB_1</name>
    <name evidence="15" type="synonym">topB</name>
    <name evidence="14" type="ORF">ERS852560_00424</name>
    <name evidence="16" type="ORF">GKD54_00255</name>
    <name evidence="15" type="ORF">GKD58_00255</name>
    <name evidence="17" type="ORF">HHO38_03760</name>
</gene>
<dbReference type="RefSeq" id="WP_036651035.1">
    <property type="nucleotide sequence ID" value="NZ_CAJSZN010000002.1"/>
</dbReference>
<dbReference type="Pfam" id="PF01751">
    <property type="entry name" value="Toprim"/>
    <property type="match status" value="1"/>
</dbReference>
<dbReference type="PROSITE" id="PS52039">
    <property type="entry name" value="TOPO_IA_2"/>
    <property type="match status" value="1"/>
</dbReference>
<reference evidence="14 18" key="1">
    <citation type="submission" date="2015-09" db="EMBL/GenBank/DDBJ databases">
        <authorList>
            <consortium name="Pathogen Informatics"/>
        </authorList>
    </citation>
    <scope>NUCLEOTIDE SEQUENCE [LARGE SCALE GENOMIC DNA]</scope>
    <source>
        <strain evidence="14 18">2789STDY5834948</strain>
    </source>
</reference>
<evidence type="ECO:0000313" key="17">
    <source>
        <dbReference type="EMBL" id="QJE27499.1"/>
    </source>
</evidence>
<dbReference type="Proteomes" id="UP000095332">
    <property type="component" value="Unassembled WGS sequence"/>
</dbReference>
<dbReference type="Pfam" id="PF01131">
    <property type="entry name" value="Topoisom_bac"/>
    <property type="match status" value="1"/>
</dbReference>
<evidence type="ECO:0000313" key="14">
    <source>
        <dbReference type="EMBL" id="CUP61343.1"/>
    </source>
</evidence>
<dbReference type="EC" id="5.6.2.1" evidence="3"/>
<reference evidence="17 21" key="3">
    <citation type="submission" date="2020-04" db="EMBL/GenBank/DDBJ databases">
        <title>Complete Genomes and Methylome analysis of CBBP consortium that reverse antibiotic-induced susceptibility to vancomycin-resistant Enterococcus faecium infection.</title>
        <authorList>
            <person name="Fomenkov A."/>
            <person name="Zhang Z."/>
            <person name="Pamer E."/>
            <person name="Roberts R.J."/>
        </authorList>
    </citation>
    <scope>NUCLEOTIDE SEQUENCE [LARGE SCALE GENOMIC DNA]</scope>
    <source>
        <strain evidence="21">CBBP</strain>
        <strain evidence="17">CBBP-1</strain>
    </source>
</reference>
<dbReference type="InterPro" id="IPR013824">
    <property type="entry name" value="Topo_IA_cen_sub1"/>
</dbReference>
<evidence type="ECO:0000313" key="21">
    <source>
        <dbReference type="Proteomes" id="UP000501982"/>
    </source>
</evidence>
<dbReference type="Gene3D" id="2.70.20.10">
    <property type="entry name" value="Topoisomerase I, domain 3"/>
    <property type="match status" value="1"/>
</dbReference>
<dbReference type="GO" id="GO:0006310">
    <property type="term" value="P:DNA recombination"/>
    <property type="evidence" value="ECO:0007669"/>
    <property type="project" value="TreeGrafter"/>
</dbReference>
<comment type="catalytic activity">
    <reaction evidence="1">
        <text>ATP-independent breakage of single-stranded DNA, followed by passage and rejoining.</text>
        <dbReference type="EC" id="5.6.2.1"/>
    </reaction>
</comment>
<dbReference type="PRINTS" id="PR00417">
    <property type="entry name" value="PRTPISMRASEI"/>
</dbReference>
<dbReference type="SMART" id="SM00436">
    <property type="entry name" value="TOP1Bc"/>
    <property type="match status" value="1"/>
</dbReference>